<evidence type="ECO:0000259" key="8">
    <source>
        <dbReference type="Pfam" id="PF17042"/>
    </source>
</evidence>
<evidence type="ECO:0000256" key="2">
    <source>
        <dbReference type="ARBA" id="ARBA00022679"/>
    </source>
</evidence>
<gene>
    <name evidence="9" type="ORF">CLOHYLEM_04273</name>
</gene>
<keyword evidence="3" id="KW-0547">Nucleotide-binding</keyword>
<dbReference type="GO" id="GO:0005524">
    <property type="term" value="F:ATP binding"/>
    <property type="evidence" value="ECO:0007669"/>
    <property type="project" value="UniProtKB-KW"/>
</dbReference>
<evidence type="ECO:0008006" key="11">
    <source>
        <dbReference type="Google" id="ProtNLM"/>
    </source>
</evidence>
<organism evidence="9 10">
    <name type="scientific">[Clostridium] hylemonae DSM 15053</name>
    <dbReference type="NCBI Taxonomy" id="553973"/>
    <lineage>
        <taxon>Bacteria</taxon>
        <taxon>Bacillati</taxon>
        <taxon>Bacillota</taxon>
        <taxon>Clostridia</taxon>
        <taxon>Lachnospirales</taxon>
        <taxon>Lachnospiraceae</taxon>
    </lineage>
</organism>
<keyword evidence="6" id="KW-0119">Carbohydrate metabolism</keyword>
<dbReference type="SUPFAM" id="SSF142764">
    <property type="entry name" value="YgbK-like"/>
    <property type="match status" value="1"/>
</dbReference>
<evidence type="ECO:0000313" key="9">
    <source>
        <dbReference type="EMBL" id="EEG75537.1"/>
    </source>
</evidence>
<proteinExistence type="inferred from homology"/>
<dbReference type="OrthoDB" id="153193at2"/>
<evidence type="ECO:0000256" key="4">
    <source>
        <dbReference type="ARBA" id="ARBA00022777"/>
    </source>
</evidence>
<protein>
    <recommendedName>
        <fullName evidence="11">YgbK domain protein</fullName>
    </recommendedName>
</protein>
<evidence type="ECO:0000313" key="10">
    <source>
        <dbReference type="Proteomes" id="UP000004893"/>
    </source>
</evidence>
<dbReference type="eggNOG" id="COG3395">
    <property type="taxonomic scope" value="Bacteria"/>
</dbReference>
<dbReference type="Proteomes" id="UP000004893">
    <property type="component" value="Unassembled WGS sequence"/>
</dbReference>
<dbReference type="AlphaFoldDB" id="C0BWT9"/>
<dbReference type="InterPro" id="IPR042213">
    <property type="entry name" value="NBD_C_sf"/>
</dbReference>
<evidence type="ECO:0000256" key="6">
    <source>
        <dbReference type="ARBA" id="ARBA00023277"/>
    </source>
</evidence>
<dbReference type="InterPro" id="IPR031475">
    <property type="entry name" value="NBD_C"/>
</dbReference>
<keyword evidence="2" id="KW-0808">Transferase</keyword>
<comment type="similarity">
    <text evidence="1">Belongs to the four-carbon acid sugar kinase family.</text>
</comment>
<dbReference type="HOGENOM" id="CLU_044742_0_0_9"/>
<dbReference type="EMBL" id="ABYI02000007">
    <property type="protein sequence ID" value="EEG75537.1"/>
    <property type="molecule type" value="Genomic_DNA"/>
</dbReference>
<reference evidence="9" key="1">
    <citation type="submission" date="2009-02" db="EMBL/GenBank/DDBJ databases">
        <authorList>
            <person name="Fulton L."/>
            <person name="Clifton S."/>
            <person name="Fulton B."/>
            <person name="Xu J."/>
            <person name="Minx P."/>
            <person name="Pepin K.H."/>
            <person name="Johnson M."/>
            <person name="Bhonagiri V."/>
            <person name="Nash W.E."/>
            <person name="Mardis E.R."/>
            <person name="Wilson R.K."/>
        </authorList>
    </citation>
    <scope>NUCLEOTIDE SEQUENCE [LARGE SCALE GENOMIC DNA]</scope>
    <source>
        <strain evidence="9">DSM 15053</strain>
    </source>
</reference>
<name>C0BWT9_9FIRM</name>
<keyword evidence="4" id="KW-0418">Kinase</keyword>
<dbReference type="Pfam" id="PF07005">
    <property type="entry name" value="SBD_N"/>
    <property type="match status" value="1"/>
</dbReference>
<dbReference type="InterPro" id="IPR037051">
    <property type="entry name" value="4-carb_acid_sugar_kinase_N_sf"/>
</dbReference>
<dbReference type="Pfam" id="PF17042">
    <property type="entry name" value="NBD_C"/>
    <property type="match status" value="1"/>
</dbReference>
<sequence>MNADLLHQYPLPDEAAAGRLLAEEIKMCPDKIIVLDDDPTGTQTVHGVSVYTRWDYDSIKEGFEEPGALFYILTNSRALSAAESASLHEEIAQTIHLVSQKTGIGYLVISRSDSTLRGHYPLETEVLRHTYEKITGRAVDGEVICPFFKEGGRFTVDNIHYVRSGGDLIPAAETEFARDSTFGYASSDLRQYVEEKTEGRYPAGSVICIPLRMLRGTDLDGVEALLLSAVHFQKIVVNAADYCDLKIFSAALYRAMRKGKRFLFRCAASLVKVMAGIPDRPLLKPGELSRGSLNHGGLVIVGSYTDKTTAQLEKLTDLYGVELMEFNSDLVGKPEALETERLRILKLAGACIRDGRHAIIYTKRKKLIYANDTKESVLRRSVAISDALQSFASQLEEAPSFLIAKGGITSSDIATKALHIRRATVLGQVAPGIPAWETGPESRYPGIPYIIFPGNVGERDTLRQVVTLFL</sequence>
<reference evidence="9" key="2">
    <citation type="submission" date="2013-06" db="EMBL/GenBank/DDBJ databases">
        <title>Draft genome sequence of Clostridium hylemonae (DSM 15053).</title>
        <authorList>
            <person name="Sudarsanam P."/>
            <person name="Ley R."/>
            <person name="Guruge J."/>
            <person name="Turnbaugh P.J."/>
            <person name="Mahowald M."/>
            <person name="Liep D."/>
            <person name="Gordon J."/>
        </authorList>
    </citation>
    <scope>NUCLEOTIDE SEQUENCE</scope>
    <source>
        <strain evidence="9">DSM 15053</strain>
    </source>
</reference>
<dbReference type="STRING" id="553973.CLOHYLEM_04273"/>
<evidence type="ECO:0000256" key="3">
    <source>
        <dbReference type="ARBA" id="ARBA00022741"/>
    </source>
</evidence>
<dbReference type="Gene3D" id="3.40.50.10840">
    <property type="entry name" value="Putative sugar-binding, N-terminal domain"/>
    <property type="match status" value="1"/>
</dbReference>
<feature type="domain" description="Four-carbon acid sugar kinase N-terminal" evidence="7">
    <location>
        <begin position="32"/>
        <end position="272"/>
    </location>
</feature>
<feature type="domain" description="Four-carbon acid sugar kinase nucleotide binding" evidence="8">
    <location>
        <begin position="298"/>
        <end position="462"/>
    </location>
</feature>
<evidence type="ECO:0000259" key="7">
    <source>
        <dbReference type="Pfam" id="PF07005"/>
    </source>
</evidence>
<comment type="caution">
    <text evidence="9">The sequence shown here is derived from an EMBL/GenBank/DDBJ whole genome shotgun (WGS) entry which is preliminary data.</text>
</comment>
<dbReference type="Gene3D" id="3.40.980.20">
    <property type="entry name" value="Four-carbon acid sugar kinase, nucleotide binding domain"/>
    <property type="match status" value="1"/>
</dbReference>
<accession>C0BWT9</accession>
<dbReference type="GO" id="GO:0016301">
    <property type="term" value="F:kinase activity"/>
    <property type="evidence" value="ECO:0007669"/>
    <property type="project" value="UniProtKB-KW"/>
</dbReference>
<dbReference type="RefSeq" id="WP_006441605.1">
    <property type="nucleotide sequence ID" value="NZ_CP036524.1"/>
</dbReference>
<evidence type="ECO:0000256" key="1">
    <source>
        <dbReference type="ARBA" id="ARBA00005715"/>
    </source>
</evidence>
<keyword evidence="5" id="KW-0067">ATP-binding</keyword>
<dbReference type="InterPro" id="IPR010737">
    <property type="entry name" value="4-carb_acid_sugar_kinase_N"/>
</dbReference>
<keyword evidence="10" id="KW-1185">Reference proteome</keyword>
<evidence type="ECO:0000256" key="5">
    <source>
        <dbReference type="ARBA" id="ARBA00022840"/>
    </source>
</evidence>